<dbReference type="CDD" id="cd01949">
    <property type="entry name" value="GGDEF"/>
    <property type="match status" value="1"/>
</dbReference>
<dbReference type="InterPro" id="IPR000160">
    <property type="entry name" value="GGDEF_dom"/>
</dbReference>
<dbReference type="OrthoDB" id="12905at2"/>
<dbReference type="RefSeq" id="WP_104371118.1">
    <property type="nucleotide sequence ID" value="NZ_BFAV01000045.1"/>
</dbReference>
<dbReference type="GO" id="GO:0043709">
    <property type="term" value="P:cell adhesion involved in single-species biofilm formation"/>
    <property type="evidence" value="ECO:0007669"/>
    <property type="project" value="TreeGrafter"/>
</dbReference>
<dbReference type="GO" id="GO:0052621">
    <property type="term" value="F:diguanylate cyclase activity"/>
    <property type="evidence" value="ECO:0007669"/>
    <property type="project" value="TreeGrafter"/>
</dbReference>
<feature type="domain" description="CBS" evidence="3">
    <location>
        <begin position="66"/>
        <end position="121"/>
    </location>
</feature>
<dbReference type="Gene3D" id="3.10.580.10">
    <property type="entry name" value="CBS-domain"/>
    <property type="match status" value="1"/>
</dbReference>
<sequence>MLQIKDFMVNPVLTIGPGKSVLYAAEFMQEKNIGGLPVVEGNQLLGIITSRDIRLNHPNRIVADAMTKKVICCSPLDTTWDVAELMKIHRIERLPVAEKDRIVGIITKKQIIKYISQLNDHLTGLYNSSFIYMLASKILETGNEISVILFDINNFGEINKSYGHVQGDNCLKTIAGILQDRVDNNYDYVCRYGGDEFVIVTSKKIKQAEELANGIIDNIAEETPKTGIPVTVSAGISGGKRKYSRNTVKQKNVIENLINKASLASTKAKTMGFKYLIV</sequence>
<evidence type="ECO:0000256" key="1">
    <source>
        <dbReference type="PROSITE-ProRule" id="PRU00703"/>
    </source>
</evidence>
<name>A0A2L2XFI3_9FIRM</name>
<dbReference type="GO" id="GO:1902201">
    <property type="term" value="P:negative regulation of bacterial-type flagellum-dependent cell motility"/>
    <property type="evidence" value="ECO:0007669"/>
    <property type="project" value="TreeGrafter"/>
</dbReference>
<protein>
    <submittedName>
        <fullName evidence="4">Inosine-5'-monophosphate dehydrogenase</fullName>
    </submittedName>
</protein>
<feature type="domain" description="GGDEF" evidence="2">
    <location>
        <begin position="143"/>
        <end position="278"/>
    </location>
</feature>
<dbReference type="GO" id="GO:0005886">
    <property type="term" value="C:plasma membrane"/>
    <property type="evidence" value="ECO:0007669"/>
    <property type="project" value="TreeGrafter"/>
</dbReference>
<dbReference type="InterPro" id="IPR050469">
    <property type="entry name" value="Diguanylate_Cyclase"/>
</dbReference>
<evidence type="ECO:0000259" key="3">
    <source>
        <dbReference type="PROSITE" id="PS51371"/>
    </source>
</evidence>
<reference evidence="5" key="1">
    <citation type="submission" date="2018-02" db="EMBL/GenBank/DDBJ databases">
        <title>Genome sequence of Desulfocucumis palustris strain NAW-5.</title>
        <authorList>
            <person name="Watanabe M."/>
            <person name="Kojima H."/>
            <person name="Fukui M."/>
        </authorList>
    </citation>
    <scope>NUCLEOTIDE SEQUENCE [LARGE SCALE GENOMIC DNA]</scope>
    <source>
        <strain evidence="5">NAW-5</strain>
    </source>
</reference>
<dbReference type="InterPro" id="IPR000644">
    <property type="entry name" value="CBS_dom"/>
</dbReference>
<dbReference type="Pfam" id="PF00571">
    <property type="entry name" value="CBS"/>
    <property type="match status" value="2"/>
</dbReference>
<dbReference type="InterPro" id="IPR046342">
    <property type="entry name" value="CBS_dom_sf"/>
</dbReference>
<dbReference type="NCBIfam" id="TIGR00254">
    <property type="entry name" value="GGDEF"/>
    <property type="match status" value="1"/>
</dbReference>
<dbReference type="SUPFAM" id="SSF55073">
    <property type="entry name" value="Nucleotide cyclase"/>
    <property type="match status" value="1"/>
</dbReference>
<feature type="domain" description="CBS" evidence="3">
    <location>
        <begin position="8"/>
        <end position="65"/>
    </location>
</feature>
<keyword evidence="5" id="KW-1185">Reference proteome</keyword>
<dbReference type="Pfam" id="PF00990">
    <property type="entry name" value="GGDEF"/>
    <property type="match status" value="1"/>
</dbReference>
<dbReference type="InterPro" id="IPR043128">
    <property type="entry name" value="Rev_trsase/Diguanyl_cyclase"/>
</dbReference>
<gene>
    <name evidence="4" type="ORF">DCCM_0807</name>
</gene>
<dbReference type="PANTHER" id="PTHR45138">
    <property type="entry name" value="REGULATORY COMPONENTS OF SENSORY TRANSDUCTION SYSTEM"/>
    <property type="match status" value="1"/>
</dbReference>
<evidence type="ECO:0000259" key="2">
    <source>
        <dbReference type="PROSITE" id="PS50887"/>
    </source>
</evidence>
<keyword evidence="1" id="KW-0129">CBS domain</keyword>
<dbReference type="SUPFAM" id="SSF54631">
    <property type="entry name" value="CBS-domain pair"/>
    <property type="match status" value="1"/>
</dbReference>
<dbReference type="PANTHER" id="PTHR45138:SF9">
    <property type="entry name" value="DIGUANYLATE CYCLASE DGCM-RELATED"/>
    <property type="match status" value="1"/>
</dbReference>
<dbReference type="InterPro" id="IPR029787">
    <property type="entry name" value="Nucleotide_cyclase"/>
</dbReference>
<dbReference type="Proteomes" id="UP000239549">
    <property type="component" value="Unassembled WGS sequence"/>
</dbReference>
<dbReference type="SMART" id="SM00267">
    <property type="entry name" value="GGDEF"/>
    <property type="match status" value="1"/>
</dbReference>
<comment type="caution">
    <text evidence="4">The sequence shown here is derived from an EMBL/GenBank/DDBJ whole genome shotgun (WGS) entry which is preliminary data.</text>
</comment>
<evidence type="ECO:0000313" key="5">
    <source>
        <dbReference type="Proteomes" id="UP000239549"/>
    </source>
</evidence>
<proteinExistence type="predicted"/>
<dbReference type="PROSITE" id="PS50887">
    <property type="entry name" value="GGDEF"/>
    <property type="match status" value="1"/>
</dbReference>
<dbReference type="EMBL" id="BFAV01000045">
    <property type="protein sequence ID" value="GBF32611.1"/>
    <property type="molecule type" value="Genomic_DNA"/>
</dbReference>
<dbReference type="Gene3D" id="3.30.70.270">
    <property type="match status" value="1"/>
</dbReference>
<accession>A0A2L2XFI3</accession>
<dbReference type="SMART" id="SM00116">
    <property type="entry name" value="CBS"/>
    <property type="match status" value="2"/>
</dbReference>
<dbReference type="PROSITE" id="PS51371">
    <property type="entry name" value="CBS"/>
    <property type="match status" value="2"/>
</dbReference>
<organism evidence="4 5">
    <name type="scientific">Desulfocucumis palustris</name>
    <dbReference type="NCBI Taxonomy" id="1898651"/>
    <lineage>
        <taxon>Bacteria</taxon>
        <taxon>Bacillati</taxon>
        <taxon>Bacillota</taxon>
        <taxon>Clostridia</taxon>
        <taxon>Eubacteriales</taxon>
        <taxon>Desulfocucumaceae</taxon>
        <taxon>Desulfocucumis</taxon>
    </lineage>
</organism>
<evidence type="ECO:0000313" key="4">
    <source>
        <dbReference type="EMBL" id="GBF32611.1"/>
    </source>
</evidence>
<dbReference type="AlphaFoldDB" id="A0A2L2XFI3"/>